<name>A0A517VS10_9PLAN</name>
<dbReference type="EMBL" id="CP037920">
    <property type="protein sequence ID" value="QDT95801.1"/>
    <property type="molecule type" value="Genomic_DNA"/>
</dbReference>
<evidence type="ECO:0000313" key="4">
    <source>
        <dbReference type="Proteomes" id="UP000318704"/>
    </source>
</evidence>
<evidence type="ECO:0000256" key="1">
    <source>
        <dbReference type="ARBA" id="ARBA00006484"/>
    </source>
</evidence>
<dbReference type="Pfam" id="PF13561">
    <property type="entry name" value="adh_short_C2"/>
    <property type="match status" value="1"/>
</dbReference>
<dbReference type="GO" id="GO:0004316">
    <property type="term" value="F:3-oxoacyl-[acyl-carrier-protein] reductase (NADPH) activity"/>
    <property type="evidence" value="ECO:0007669"/>
    <property type="project" value="UniProtKB-EC"/>
</dbReference>
<dbReference type="PRINTS" id="PR00081">
    <property type="entry name" value="GDHRDH"/>
</dbReference>
<dbReference type="EC" id="1.1.1.100" evidence="3"/>
<proteinExistence type="inferred from homology"/>
<dbReference type="RefSeq" id="WP_144982865.1">
    <property type="nucleotide sequence ID" value="NZ_CP037920.1"/>
</dbReference>
<dbReference type="Proteomes" id="UP000318704">
    <property type="component" value="Chromosome"/>
</dbReference>
<comment type="similarity">
    <text evidence="1">Belongs to the short-chain dehydrogenases/reductases (SDR) family.</text>
</comment>
<protein>
    <submittedName>
        <fullName evidence="3">3-oxoacyl-[acyl-carrier-protein] reductase FabG</fullName>
        <ecNumber evidence="3">1.1.1.100</ecNumber>
    </submittedName>
</protein>
<gene>
    <name evidence="3" type="primary">fabG_2</name>
    <name evidence="3" type="ORF">V144x_12480</name>
</gene>
<keyword evidence="2 3" id="KW-0560">Oxidoreductase</keyword>
<dbReference type="PANTHER" id="PTHR43477">
    <property type="entry name" value="DIHYDROANTICAPSIN 7-DEHYDROGENASE"/>
    <property type="match status" value="1"/>
</dbReference>
<accession>A0A517VS10</accession>
<evidence type="ECO:0000313" key="3">
    <source>
        <dbReference type="EMBL" id="QDT95801.1"/>
    </source>
</evidence>
<dbReference type="Gene3D" id="3.40.50.720">
    <property type="entry name" value="NAD(P)-binding Rossmann-like Domain"/>
    <property type="match status" value="1"/>
</dbReference>
<dbReference type="SUPFAM" id="SSF51735">
    <property type="entry name" value="NAD(P)-binding Rossmann-fold domains"/>
    <property type="match status" value="1"/>
</dbReference>
<dbReference type="PANTHER" id="PTHR43477:SF1">
    <property type="entry name" value="DIHYDROANTICAPSIN 7-DEHYDROGENASE"/>
    <property type="match status" value="1"/>
</dbReference>
<dbReference type="AlphaFoldDB" id="A0A517VS10"/>
<dbReference type="InterPro" id="IPR051122">
    <property type="entry name" value="SDR_DHRS6-like"/>
</dbReference>
<sequence>MNRSGSKLEQQKFVVLGATGSVGSELSRGLISAGHHVLLGGRDKNKLQELGAELDSPFCNIDASELSSIEECLQTAHTEYGRVDGVANCIGSVLLKPAHLTSDEEWQETLMTNLSSAFVTVRSASKVMRQTGGAIVLVSSAAARIGFANHEAIAAAKAGVIGLTLSSAATYANRGIRVNAVAPGLIKSNMTKKLWETPTAQSTSAAMHALDRIGEPADVASMIAWLLQPANSWITGQVLGVDGGLATIAPRHKQKATHQ</sequence>
<evidence type="ECO:0000256" key="2">
    <source>
        <dbReference type="ARBA" id="ARBA00023002"/>
    </source>
</evidence>
<dbReference type="CDD" id="cd05233">
    <property type="entry name" value="SDR_c"/>
    <property type="match status" value="1"/>
</dbReference>
<dbReference type="KEGG" id="gaw:V144x_12480"/>
<organism evidence="3 4">
    <name type="scientific">Gimesia aquarii</name>
    <dbReference type="NCBI Taxonomy" id="2527964"/>
    <lineage>
        <taxon>Bacteria</taxon>
        <taxon>Pseudomonadati</taxon>
        <taxon>Planctomycetota</taxon>
        <taxon>Planctomycetia</taxon>
        <taxon>Planctomycetales</taxon>
        <taxon>Planctomycetaceae</taxon>
        <taxon>Gimesia</taxon>
    </lineage>
</organism>
<dbReference type="InterPro" id="IPR002347">
    <property type="entry name" value="SDR_fam"/>
</dbReference>
<dbReference type="InterPro" id="IPR036291">
    <property type="entry name" value="NAD(P)-bd_dom_sf"/>
</dbReference>
<reference evidence="3 4" key="1">
    <citation type="submission" date="2019-03" db="EMBL/GenBank/DDBJ databases">
        <title>Deep-cultivation of Planctomycetes and their phenomic and genomic characterization uncovers novel biology.</title>
        <authorList>
            <person name="Wiegand S."/>
            <person name="Jogler M."/>
            <person name="Boedeker C."/>
            <person name="Pinto D."/>
            <person name="Vollmers J."/>
            <person name="Rivas-Marin E."/>
            <person name="Kohn T."/>
            <person name="Peeters S.H."/>
            <person name="Heuer A."/>
            <person name="Rast P."/>
            <person name="Oberbeckmann S."/>
            <person name="Bunk B."/>
            <person name="Jeske O."/>
            <person name="Meyerdierks A."/>
            <person name="Storesund J.E."/>
            <person name="Kallscheuer N."/>
            <person name="Luecker S."/>
            <person name="Lage O.M."/>
            <person name="Pohl T."/>
            <person name="Merkel B.J."/>
            <person name="Hornburger P."/>
            <person name="Mueller R.-W."/>
            <person name="Bruemmer F."/>
            <person name="Labrenz M."/>
            <person name="Spormann A.M."/>
            <person name="Op den Camp H."/>
            <person name="Overmann J."/>
            <person name="Amann R."/>
            <person name="Jetten M.S.M."/>
            <person name="Mascher T."/>
            <person name="Medema M.H."/>
            <person name="Devos D.P."/>
            <person name="Kaster A.-K."/>
            <person name="Ovreas L."/>
            <person name="Rohde M."/>
            <person name="Galperin M.Y."/>
            <person name="Jogler C."/>
        </authorList>
    </citation>
    <scope>NUCLEOTIDE SEQUENCE [LARGE SCALE GENOMIC DNA]</scope>
    <source>
        <strain evidence="3 4">V144</strain>
    </source>
</reference>